<dbReference type="AlphaFoldDB" id="G5J4P1"/>
<organism evidence="2 3">
    <name type="scientific">Crocosphaera watsonii WH 0003</name>
    <dbReference type="NCBI Taxonomy" id="423471"/>
    <lineage>
        <taxon>Bacteria</taxon>
        <taxon>Bacillati</taxon>
        <taxon>Cyanobacteriota</taxon>
        <taxon>Cyanophyceae</taxon>
        <taxon>Oscillatoriophycideae</taxon>
        <taxon>Chroococcales</taxon>
        <taxon>Aphanothecaceae</taxon>
        <taxon>Crocosphaera</taxon>
    </lineage>
</organism>
<sequence>MNRFLRETWELFYWAMFCPSKLQLRINFRFLAQYFLLLLVFSLPILINMAVNSQNVNLLHILLVLLAGYGASFWCFTLTISLFIRLIWFIVYLQLIWFIVYLEQPEIFLNGLNKAQEIIAPLPRLFIPSIPVSVDTAIVFFYLSLLLLLGCPASFSFFIRINETLVMLVWRSF</sequence>
<feature type="transmembrane region" description="Helical" evidence="1">
    <location>
        <begin position="83"/>
        <end position="102"/>
    </location>
</feature>
<accession>G5J4P1</accession>
<gene>
    <name evidence="2" type="ORF">CWATWH0003_2459</name>
</gene>
<feature type="transmembrane region" description="Helical" evidence="1">
    <location>
        <begin position="139"/>
        <end position="161"/>
    </location>
</feature>
<feature type="transmembrane region" description="Helical" evidence="1">
    <location>
        <begin position="57"/>
        <end position="76"/>
    </location>
</feature>
<reference evidence="2 3" key="1">
    <citation type="journal article" date="2011" name="Front. Microbiol.">
        <title>Two Strains of Crocosphaera watsonii with Highly Conserved Genomes are Distinguished by Strain-Specific Features.</title>
        <authorList>
            <person name="Bench S.R."/>
            <person name="Ilikchyan I.N."/>
            <person name="Tripp H.J."/>
            <person name="Zehr J.P."/>
        </authorList>
    </citation>
    <scope>NUCLEOTIDE SEQUENCE [LARGE SCALE GENOMIC DNA]</scope>
    <source>
        <strain evidence="2 3">WH 0003</strain>
    </source>
</reference>
<dbReference type="EMBL" id="AESD01000366">
    <property type="protein sequence ID" value="EHJ12844.1"/>
    <property type="molecule type" value="Genomic_DNA"/>
</dbReference>
<protein>
    <submittedName>
        <fullName evidence="2">Uncharacterized protein</fullName>
    </submittedName>
</protein>
<keyword evidence="1" id="KW-0812">Transmembrane</keyword>
<name>G5J4P1_CROWT</name>
<evidence type="ECO:0000256" key="1">
    <source>
        <dbReference type="SAM" id="Phobius"/>
    </source>
</evidence>
<keyword evidence="1" id="KW-0472">Membrane</keyword>
<dbReference type="PATRIC" id="fig|423471.3.peg.2312"/>
<dbReference type="Proteomes" id="UP000003477">
    <property type="component" value="Unassembled WGS sequence"/>
</dbReference>
<evidence type="ECO:0000313" key="2">
    <source>
        <dbReference type="EMBL" id="EHJ12844.1"/>
    </source>
</evidence>
<keyword evidence="1" id="KW-1133">Transmembrane helix</keyword>
<feature type="transmembrane region" description="Helical" evidence="1">
    <location>
        <begin position="30"/>
        <end position="51"/>
    </location>
</feature>
<comment type="caution">
    <text evidence="2">The sequence shown here is derived from an EMBL/GenBank/DDBJ whole genome shotgun (WGS) entry which is preliminary data.</text>
</comment>
<proteinExistence type="predicted"/>
<evidence type="ECO:0000313" key="3">
    <source>
        <dbReference type="Proteomes" id="UP000003477"/>
    </source>
</evidence>